<sequence>MSALDYEKNFKIMSSENSDEKSLTKVESASNNSNEADYQNFKVSNPLRLLNISYNECSSTANNLEQCKILNDQDDMNFEEYTEMDDDFNLTASQLLMLDADERMQSNFECNAISTGQQTDECVISDIRNDAIILEIVDQLHSIK</sequence>
<keyword evidence="2" id="KW-1185">Reference proteome</keyword>
<reference evidence="1 2" key="1">
    <citation type="submission" date="2021-06" db="EMBL/GenBank/DDBJ databases">
        <title>Caerostris extrusa draft genome.</title>
        <authorList>
            <person name="Kono N."/>
            <person name="Arakawa K."/>
        </authorList>
    </citation>
    <scope>NUCLEOTIDE SEQUENCE [LARGE SCALE GENOMIC DNA]</scope>
</reference>
<protein>
    <submittedName>
        <fullName evidence="1">Uncharacterized protein</fullName>
    </submittedName>
</protein>
<organism evidence="1 2">
    <name type="scientific">Caerostris extrusa</name>
    <name type="common">Bark spider</name>
    <name type="synonym">Caerostris bankana</name>
    <dbReference type="NCBI Taxonomy" id="172846"/>
    <lineage>
        <taxon>Eukaryota</taxon>
        <taxon>Metazoa</taxon>
        <taxon>Ecdysozoa</taxon>
        <taxon>Arthropoda</taxon>
        <taxon>Chelicerata</taxon>
        <taxon>Arachnida</taxon>
        <taxon>Araneae</taxon>
        <taxon>Araneomorphae</taxon>
        <taxon>Entelegynae</taxon>
        <taxon>Araneoidea</taxon>
        <taxon>Araneidae</taxon>
        <taxon>Caerostris</taxon>
    </lineage>
</organism>
<dbReference type="Proteomes" id="UP001054945">
    <property type="component" value="Unassembled WGS sequence"/>
</dbReference>
<evidence type="ECO:0000313" key="2">
    <source>
        <dbReference type="Proteomes" id="UP001054945"/>
    </source>
</evidence>
<evidence type="ECO:0000313" key="1">
    <source>
        <dbReference type="EMBL" id="GIY28642.1"/>
    </source>
</evidence>
<comment type="caution">
    <text evidence="1">The sequence shown here is derived from an EMBL/GenBank/DDBJ whole genome shotgun (WGS) entry which is preliminary data.</text>
</comment>
<dbReference type="AlphaFoldDB" id="A0AAV4S4Z2"/>
<gene>
    <name evidence="1" type="ORF">CEXT_529261</name>
</gene>
<accession>A0AAV4S4Z2</accession>
<proteinExistence type="predicted"/>
<name>A0AAV4S4Z2_CAEEX</name>
<dbReference type="EMBL" id="BPLR01008969">
    <property type="protein sequence ID" value="GIY28642.1"/>
    <property type="molecule type" value="Genomic_DNA"/>
</dbReference>